<feature type="domain" description="ABC transporter" evidence="6">
    <location>
        <begin position="349"/>
        <end position="463"/>
    </location>
</feature>
<reference evidence="7" key="1">
    <citation type="submission" date="2023-10" db="EMBL/GenBank/DDBJ databases">
        <authorList>
            <person name="Chen Y."/>
            <person name="Shah S."/>
            <person name="Dougan E. K."/>
            <person name="Thang M."/>
            <person name="Chan C."/>
        </authorList>
    </citation>
    <scope>NUCLEOTIDE SEQUENCE [LARGE SCALE GENOMIC DNA]</scope>
</reference>
<dbReference type="InterPro" id="IPR036640">
    <property type="entry name" value="ABC1_TM_sf"/>
</dbReference>
<accession>A0ABN9QRL4</accession>
<evidence type="ECO:0000256" key="1">
    <source>
        <dbReference type="ARBA" id="ARBA00004141"/>
    </source>
</evidence>
<sequence>MAKDTLPWLLLAALASAASSSIGTMSLHYRSEVLQTLRAPGRGAFKRATSAMLMVELVATAAKALETQLRARSMVLMSRSLQVRMFEALLRMSKDMTWWANQKEQWRLVMDVWSIPDQLESALTTPLTLINRISSICVQAALVRQNSSSMLRAMVALHWARFLAKKALGWMQERLIRRATSGIVMPSEDKFTWPYALQAENIQMYQSFARGPKEALCLGRFLHALNRTRTIVGSISALSDPLHSLVTHGGSIAEFASMGQLIQEGSVDITQAETLMHYATDTASEMEGTYQDVRCAQDKLVPLAKAYDYIKIPPKIPLDVGLEPGKRAAGHFVFKDVCFRYPGKKAELLKGVSFEVKPGQTVGITGSSGCGKSTCLRLVERFYDVTGGQILLDGRDVRDYKPQWLRSQIVAVAQEPKLLPVAIRENLAFGCDHDPTLEEIERACRAANIWDALQDPQKFPNGLEIGGRRRKCPPAAIQGQS</sequence>
<dbReference type="InterPro" id="IPR039421">
    <property type="entry name" value="Type_1_exporter"/>
</dbReference>
<evidence type="ECO:0000256" key="5">
    <source>
        <dbReference type="SAM" id="SignalP"/>
    </source>
</evidence>
<dbReference type="PANTHER" id="PTHR43394:SF1">
    <property type="entry name" value="ATP-BINDING CASSETTE SUB-FAMILY B MEMBER 10, MITOCHONDRIAL"/>
    <property type="match status" value="1"/>
</dbReference>
<evidence type="ECO:0000256" key="4">
    <source>
        <dbReference type="ARBA" id="ARBA00023136"/>
    </source>
</evidence>
<keyword evidence="3" id="KW-1133">Transmembrane helix</keyword>
<keyword evidence="5" id="KW-0732">Signal</keyword>
<name>A0ABN9QRL4_9DINO</name>
<evidence type="ECO:0000313" key="8">
    <source>
        <dbReference type="Proteomes" id="UP001189429"/>
    </source>
</evidence>
<evidence type="ECO:0000256" key="3">
    <source>
        <dbReference type="ARBA" id="ARBA00022989"/>
    </source>
</evidence>
<evidence type="ECO:0000256" key="2">
    <source>
        <dbReference type="ARBA" id="ARBA00022692"/>
    </source>
</evidence>
<dbReference type="Pfam" id="PF00005">
    <property type="entry name" value="ABC_tran"/>
    <property type="match status" value="1"/>
</dbReference>
<keyword evidence="4" id="KW-0472">Membrane</keyword>
<feature type="signal peptide" evidence="5">
    <location>
        <begin position="1"/>
        <end position="20"/>
    </location>
</feature>
<dbReference type="EMBL" id="CAUYUJ010004274">
    <property type="protein sequence ID" value="CAK0808873.1"/>
    <property type="molecule type" value="Genomic_DNA"/>
</dbReference>
<feature type="chain" id="PRO_5047475036" description="ABC transporter domain-containing protein" evidence="5">
    <location>
        <begin position="21"/>
        <end position="481"/>
    </location>
</feature>
<dbReference type="InterPro" id="IPR003439">
    <property type="entry name" value="ABC_transporter-like_ATP-bd"/>
</dbReference>
<dbReference type="Proteomes" id="UP001189429">
    <property type="component" value="Unassembled WGS sequence"/>
</dbReference>
<proteinExistence type="predicted"/>
<dbReference type="PANTHER" id="PTHR43394">
    <property type="entry name" value="ATP-DEPENDENT PERMEASE MDL1, MITOCHONDRIAL"/>
    <property type="match status" value="1"/>
</dbReference>
<evidence type="ECO:0000313" key="7">
    <source>
        <dbReference type="EMBL" id="CAK0808873.1"/>
    </source>
</evidence>
<dbReference type="Gene3D" id="1.20.1560.10">
    <property type="entry name" value="ABC transporter type 1, transmembrane domain"/>
    <property type="match status" value="1"/>
</dbReference>
<comment type="subcellular location">
    <subcellularLocation>
        <location evidence="1">Membrane</location>
        <topology evidence="1">Multi-pass membrane protein</topology>
    </subcellularLocation>
</comment>
<protein>
    <recommendedName>
        <fullName evidence="6">ABC transporter domain-containing protein</fullName>
    </recommendedName>
</protein>
<evidence type="ECO:0000259" key="6">
    <source>
        <dbReference type="Pfam" id="PF00005"/>
    </source>
</evidence>
<keyword evidence="2" id="KW-0812">Transmembrane</keyword>
<dbReference type="SUPFAM" id="SSF52540">
    <property type="entry name" value="P-loop containing nucleoside triphosphate hydrolases"/>
    <property type="match status" value="1"/>
</dbReference>
<dbReference type="InterPro" id="IPR027417">
    <property type="entry name" value="P-loop_NTPase"/>
</dbReference>
<keyword evidence="8" id="KW-1185">Reference proteome</keyword>
<comment type="caution">
    <text evidence="7">The sequence shown here is derived from an EMBL/GenBank/DDBJ whole genome shotgun (WGS) entry which is preliminary data.</text>
</comment>
<organism evidence="7 8">
    <name type="scientific">Prorocentrum cordatum</name>
    <dbReference type="NCBI Taxonomy" id="2364126"/>
    <lineage>
        <taxon>Eukaryota</taxon>
        <taxon>Sar</taxon>
        <taxon>Alveolata</taxon>
        <taxon>Dinophyceae</taxon>
        <taxon>Prorocentrales</taxon>
        <taxon>Prorocentraceae</taxon>
        <taxon>Prorocentrum</taxon>
    </lineage>
</organism>
<dbReference type="Gene3D" id="3.40.50.300">
    <property type="entry name" value="P-loop containing nucleotide triphosphate hydrolases"/>
    <property type="match status" value="1"/>
</dbReference>
<gene>
    <name evidence="7" type="ORF">PCOR1329_LOCUS14319</name>
</gene>